<dbReference type="Proteomes" id="UP000595437">
    <property type="component" value="Chromosome 12"/>
</dbReference>
<proteinExistence type="predicted"/>
<protein>
    <submittedName>
        <fullName evidence="1">Uncharacterized protein</fullName>
    </submittedName>
</protein>
<dbReference type="AlphaFoldDB" id="A0A7T8GT67"/>
<accession>A0A7T8GT67</accession>
<evidence type="ECO:0000313" key="1">
    <source>
        <dbReference type="EMBL" id="QQP37325.1"/>
    </source>
</evidence>
<keyword evidence="2" id="KW-1185">Reference proteome</keyword>
<evidence type="ECO:0000313" key="2">
    <source>
        <dbReference type="Proteomes" id="UP000595437"/>
    </source>
</evidence>
<name>A0A7T8GT67_CALRO</name>
<dbReference type="EMBL" id="CP045901">
    <property type="protein sequence ID" value="QQP37325.1"/>
    <property type="molecule type" value="Genomic_DNA"/>
</dbReference>
<organism evidence="1 2">
    <name type="scientific">Caligus rogercresseyi</name>
    <name type="common">Sea louse</name>
    <dbReference type="NCBI Taxonomy" id="217165"/>
    <lineage>
        <taxon>Eukaryota</taxon>
        <taxon>Metazoa</taxon>
        <taxon>Ecdysozoa</taxon>
        <taxon>Arthropoda</taxon>
        <taxon>Crustacea</taxon>
        <taxon>Multicrustacea</taxon>
        <taxon>Hexanauplia</taxon>
        <taxon>Copepoda</taxon>
        <taxon>Siphonostomatoida</taxon>
        <taxon>Caligidae</taxon>
        <taxon>Caligus</taxon>
    </lineage>
</organism>
<reference evidence="2" key="1">
    <citation type="submission" date="2021-01" db="EMBL/GenBank/DDBJ databases">
        <title>Caligus Genome Assembly.</title>
        <authorList>
            <person name="Gallardo-Escarate C."/>
        </authorList>
    </citation>
    <scope>NUCLEOTIDE SEQUENCE [LARGE SCALE GENOMIC DNA]</scope>
</reference>
<gene>
    <name evidence="1" type="ORF">FKW44_017556</name>
</gene>
<sequence length="50" mass="5620">MHKTIRLASRPLMATWQAVKSSKDQLSSPLNFESILKEAETLNQVQGVHV</sequence>